<evidence type="ECO:0000256" key="2">
    <source>
        <dbReference type="ARBA" id="ARBA00022694"/>
    </source>
</evidence>
<dbReference type="EMBL" id="MHLD01000006">
    <property type="protein sequence ID" value="OGZ02804.1"/>
    <property type="molecule type" value="Genomic_DNA"/>
</dbReference>
<dbReference type="Gene3D" id="3.55.10.10">
    <property type="entry name" value="Archease domain"/>
    <property type="match status" value="1"/>
</dbReference>
<dbReference type="PANTHER" id="PTHR12682">
    <property type="entry name" value="ARCHEASE"/>
    <property type="match status" value="1"/>
</dbReference>
<reference evidence="6 7" key="1">
    <citation type="journal article" date="2016" name="Nat. Commun.">
        <title>Thousands of microbial genomes shed light on interconnected biogeochemical processes in an aquifer system.</title>
        <authorList>
            <person name="Anantharaman K."/>
            <person name="Brown C.T."/>
            <person name="Hug L.A."/>
            <person name="Sharon I."/>
            <person name="Castelle C.J."/>
            <person name="Probst A.J."/>
            <person name="Thomas B.C."/>
            <person name="Singh A."/>
            <person name="Wilkins M.J."/>
            <person name="Karaoz U."/>
            <person name="Brodie E.L."/>
            <person name="Williams K.H."/>
            <person name="Hubbard S.S."/>
            <person name="Banfield J.F."/>
        </authorList>
    </citation>
    <scope>NUCLEOTIDE SEQUENCE [LARGE SCALE GENOMIC DNA]</scope>
</reference>
<evidence type="ECO:0000313" key="6">
    <source>
        <dbReference type="EMBL" id="OGZ02804.1"/>
    </source>
</evidence>
<organism evidence="6 7">
    <name type="scientific">Candidatus Liptonbacteria bacterium RIFCSPLOWO2_12_FULL_60_15</name>
    <dbReference type="NCBI Taxonomy" id="1798653"/>
    <lineage>
        <taxon>Bacteria</taxon>
        <taxon>Candidatus Liptoniibacteriota</taxon>
    </lineage>
</organism>
<evidence type="ECO:0000256" key="3">
    <source>
        <dbReference type="ARBA" id="ARBA00022723"/>
    </source>
</evidence>
<dbReference type="SUPFAM" id="SSF69819">
    <property type="entry name" value="MTH1598-like"/>
    <property type="match status" value="1"/>
</dbReference>
<evidence type="ECO:0000313" key="7">
    <source>
        <dbReference type="Proteomes" id="UP000179281"/>
    </source>
</evidence>
<dbReference type="GO" id="GO:0046872">
    <property type="term" value="F:metal ion binding"/>
    <property type="evidence" value="ECO:0007669"/>
    <property type="project" value="UniProtKB-KW"/>
</dbReference>
<evidence type="ECO:0000256" key="1">
    <source>
        <dbReference type="ARBA" id="ARBA00007963"/>
    </source>
</evidence>
<dbReference type="InterPro" id="IPR036820">
    <property type="entry name" value="Archease_dom_sf"/>
</dbReference>
<dbReference type="AlphaFoldDB" id="A0A1G2CN16"/>
<name>A0A1G2CN16_9BACT</name>
<gene>
    <name evidence="6" type="ORF">A3G64_02325</name>
</gene>
<comment type="caution">
    <text evidence="6">The sequence shown here is derived from an EMBL/GenBank/DDBJ whole genome shotgun (WGS) entry which is preliminary data.</text>
</comment>
<dbReference type="GO" id="GO:0008033">
    <property type="term" value="P:tRNA processing"/>
    <property type="evidence" value="ECO:0007669"/>
    <property type="project" value="UniProtKB-KW"/>
</dbReference>
<keyword evidence="2" id="KW-0819">tRNA processing</keyword>
<evidence type="ECO:0000259" key="5">
    <source>
        <dbReference type="Pfam" id="PF01951"/>
    </source>
</evidence>
<dbReference type="Pfam" id="PF01951">
    <property type="entry name" value="Archease"/>
    <property type="match status" value="1"/>
</dbReference>
<feature type="domain" description="Archease" evidence="5">
    <location>
        <begin position="3"/>
        <end position="135"/>
    </location>
</feature>
<evidence type="ECO:0000256" key="4">
    <source>
        <dbReference type="ARBA" id="ARBA00022837"/>
    </source>
</evidence>
<comment type="similarity">
    <text evidence="1">Belongs to the archease family.</text>
</comment>
<protein>
    <recommendedName>
        <fullName evidence="5">Archease domain-containing protein</fullName>
    </recommendedName>
</protein>
<dbReference type="InterPro" id="IPR023572">
    <property type="entry name" value="Archease_dom"/>
</dbReference>
<keyword evidence="3" id="KW-0479">Metal-binding</keyword>
<sequence length="135" mass="15418">MPYEVIAHTADLRLKVSGKDPEELFREALKGMSSVLKADTHQLPVSLRQTVAVESPDRTALLVDFLSAALSRAQIYREVYTDVHFRHFTERALEAELIGAKTARFDEDIKGVTYHEANVRQNERGEWETMLVFDI</sequence>
<dbReference type="STRING" id="1798653.A3G64_02325"/>
<keyword evidence="4" id="KW-0106">Calcium</keyword>
<dbReference type="InterPro" id="IPR002804">
    <property type="entry name" value="Archease"/>
</dbReference>
<proteinExistence type="inferred from homology"/>
<accession>A0A1G2CN16</accession>
<dbReference type="PANTHER" id="PTHR12682:SF11">
    <property type="entry name" value="PROTEIN ARCHEASE"/>
    <property type="match status" value="1"/>
</dbReference>
<dbReference type="Proteomes" id="UP000179281">
    <property type="component" value="Unassembled WGS sequence"/>
</dbReference>